<keyword evidence="3" id="KW-0812">Transmembrane</keyword>
<dbReference type="EMBL" id="JBHTLT010000122">
    <property type="protein sequence ID" value="MFD1206375.1"/>
    <property type="molecule type" value="Genomic_DNA"/>
</dbReference>
<keyword evidence="3" id="KW-1133">Transmembrane helix</keyword>
<accession>A0ABW3U038</accession>
<organism evidence="4 5">
    <name type="scientific">Sporosarcina contaminans</name>
    <dbReference type="NCBI Taxonomy" id="633403"/>
    <lineage>
        <taxon>Bacteria</taxon>
        <taxon>Bacillati</taxon>
        <taxon>Bacillota</taxon>
        <taxon>Bacilli</taxon>
        <taxon>Bacillales</taxon>
        <taxon>Caryophanaceae</taxon>
        <taxon>Sporosarcina</taxon>
    </lineage>
</organism>
<comment type="subcellular location">
    <subcellularLocation>
        <location evidence="1">Cell surface</location>
    </subcellularLocation>
</comment>
<dbReference type="NCBIfam" id="NF040982">
    <property type="entry name" value="ComGD"/>
    <property type="match status" value="1"/>
</dbReference>
<name>A0ABW3U038_9BACL</name>
<evidence type="ECO:0000256" key="1">
    <source>
        <dbReference type="ARBA" id="ARBA00004241"/>
    </source>
</evidence>
<dbReference type="InterPro" id="IPR045584">
    <property type="entry name" value="Pilin-like"/>
</dbReference>
<dbReference type="Gene3D" id="3.30.700.10">
    <property type="entry name" value="Glycoprotein, Type 4 Pilin"/>
    <property type="match status" value="1"/>
</dbReference>
<dbReference type="Pfam" id="PF07963">
    <property type="entry name" value="N_methyl"/>
    <property type="match status" value="1"/>
</dbReference>
<comment type="caution">
    <text evidence="4">The sequence shown here is derived from an EMBL/GenBank/DDBJ whole genome shotgun (WGS) entry which is preliminary data.</text>
</comment>
<evidence type="ECO:0000256" key="2">
    <source>
        <dbReference type="ARBA" id="ARBA00023287"/>
    </source>
</evidence>
<protein>
    <submittedName>
        <fullName evidence="4">Competence type IV pilus minor pilin ComGD</fullName>
    </submittedName>
</protein>
<gene>
    <name evidence="4" type="primary">comGD</name>
    <name evidence="4" type="ORF">ACFQ38_14865</name>
</gene>
<keyword evidence="5" id="KW-1185">Reference proteome</keyword>
<feature type="transmembrane region" description="Helical" evidence="3">
    <location>
        <begin position="12"/>
        <end position="35"/>
    </location>
</feature>
<dbReference type="InterPro" id="IPR016785">
    <property type="entry name" value="ComGD"/>
</dbReference>
<dbReference type="PIRSF" id="PIRSF021292">
    <property type="entry name" value="Competence_ComGD"/>
    <property type="match status" value="1"/>
</dbReference>
<evidence type="ECO:0000313" key="5">
    <source>
        <dbReference type="Proteomes" id="UP001597231"/>
    </source>
</evidence>
<dbReference type="NCBIfam" id="TIGR02532">
    <property type="entry name" value="IV_pilin_GFxxxE"/>
    <property type="match status" value="1"/>
</dbReference>
<proteinExistence type="predicted"/>
<dbReference type="RefSeq" id="WP_336824646.1">
    <property type="nucleotide sequence ID" value="NZ_JBHTLT010000122.1"/>
</dbReference>
<evidence type="ECO:0000256" key="3">
    <source>
        <dbReference type="SAM" id="Phobius"/>
    </source>
</evidence>
<reference evidence="5" key="1">
    <citation type="journal article" date="2019" name="Int. J. Syst. Evol. Microbiol.">
        <title>The Global Catalogue of Microorganisms (GCM) 10K type strain sequencing project: providing services to taxonomists for standard genome sequencing and annotation.</title>
        <authorList>
            <consortium name="The Broad Institute Genomics Platform"/>
            <consortium name="The Broad Institute Genome Sequencing Center for Infectious Disease"/>
            <person name="Wu L."/>
            <person name="Ma J."/>
        </authorList>
    </citation>
    <scope>NUCLEOTIDE SEQUENCE [LARGE SCALE GENOMIC DNA]</scope>
    <source>
        <strain evidence="5">CCUG 53915</strain>
    </source>
</reference>
<evidence type="ECO:0000313" key="4">
    <source>
        <dbReference type="EMBL" id="MFD1206375.1"/>
    </source>
</evidence>
<sequence length="150" mass="17021">MEIRTDKFREKGFTLLELLLVLSIVSILILLIIPFGDRWIREQSEDEAIAVFISSVHQMQAYSIANEAHTTIKFRNSGKSYSLYAPNTTEIATIDFPPSMRFVSSSSLNEVAFHPNGHILKTGSIVFRTSRGDVRLAFQLEHGRVIKHDQ</sequence>
<dbReference type="PROSITE" id="PS00409">
    <property type="entry name" value="PROKAR_NTER_METHYL"/>
    <property type="match status" value="1"/>
</dbReference>
<dbReference type="SUPFAM" id="SSF54523">
    <property type="entry name" value="Pili subunits"/>
    <property type="match status" value="1"/>
</dbReference>
<keyword evidence="2" id="KW-0178">Competence</keyword>
<dbReference type="InterPro" id="IPR012902">
    <property type="entry name" value="N_methyl_site"/>
</dbReference>
<keyword evidence="3" id="KW-0472">Membrane</keyword>
<dbReference type="Proteomes" id="UP001597231">
    <property type="component" value="Unassembled WGS sequence"/>
</dbReference>